<keyword evidence="2" id="KW-1185">Reference proteome</keyword>
<dbReference type="GeneID" id="94428426"/>
<name>A0A2C6KZ23_9APIC</name>
<protein>
    <submittedName>
        <fullName evidence="1">Uncharacterized protein</fullName>
    </submittedName>
</protein>
<dbReference type="AlphaFoldDB" id="A0A2C6KZ23"/>
<dbReference type="RefSeq" id="XP_067922808.1">
    <property type="nucleotide sequence ID" value="XM_068065215.1"/>
</dbReference>
<dbReference type="Proteomes" id="UP000221165">
    <property type="component" value="Unassembled WGS sequence"/>
</dbReference>
<dbReference type="VEuPathDB" id="ToxoDB:CSUI_005035"/>
<reference evidence="1 2" key="1">
    <citation type="journal article" date="2017" name="Int. J. Parasitol.">
        <title>The genome of the protozoan parasite Cystoisospora suis and a reverse vaccinology approach to identify vaccine candidates.</title>
        <authorList>
            <person name="Palmieri N."/>
            <person name="Shrestha A."/>
            <person name="Ruttkowski B."/>
            <person name="Beck T."/>
            <person name="Vogl C."/>
            <person name="Tomley F."/>
            <person name="Blake D.P."/>
            <person name="Joachim A."/>
        </authorList>
    </citation>
    <scope>NUCLEOTIDE SEQUENCE [LARGE SCALE GENOMIC DNA]</scope>
    <source>
        <strain evidence="1 2">Wien I</strain>
    </source>
</reference>
<dbReference type="EMBL" id="MIGC01002410">
    <property type="protein sequence ID" value="PHJ21124.1"/>
    <property type="molecule type" value="Genomic_DNA"/>
</dbReference>
<evidence type="ECO:0000313" key="1">
    <source>
        <dbReference type="EMBL" id="PHJ21124.1"/>
    </source>
</evidence>
<accession>A0A2C6KZ23</accession>
<organism evidence="1 2">
    <name type="scientific">Cystoisospora suis</name>
    <dbReference type="NCBI Taxonomy" id="483139"/>
    <lineage>
        <taxon>Eukaryota</taxon>
        <taxon>Sar</taxon>
        <taxon>Alveolata</taxon>
        <taxon>Apicomplexa</taxon>
        <taxon>Conoidasida</taxon>
        <taxon>Coccidia</taxon>
        <taxon>Eucoccidiorida</taxon>
        <taxon>Eimeriorina</taxon>
        <taxon>Sarcocystidae</taxon>
        <taxon>Cystoisospora</taxon>
    </lineage>
</organism>
<comment type="caution">
    <text evidence="1">The sequence shown here is derived from an EMBL/GenBank/DDBJ whole genome shotgun (WGS) entry which is preliminary data.</text>
</comment>
<evidence type="ECO:0000313" key="2">
    <source>
        <dbReference type="Proteomes" id="UP000221165"/>
    </source>
</evidence>
<proteinExistence type="predicted"/>
<sequence length="40" mass="4687">MRRATRQELACSGMERKEAVVSLTTVTCDFARIFTYRFLK</sequence>
<gene>
    <name evidence="1" type="ORF">CSUI_005035</name>
</gene>